<dbReference type="EMBL" id="KL584757">
    <property type="protein sequence ID" value="KEQ96000.1"/>
    <property type="molecule type" value="Genomic_DNA"/>
</dbReference>
<proteinExistence type="predicted"/>
<dbReference type="Proteomes" id="UP000030641">
    <property type="component" value="Unassembled WGS sequence"/>
</dbReference>
<dbReference type="GeneID" id="25366284"/>
<dbReference type="InParanoid" id="A0A074YE24"/>
<dbReference type="OMA" id="MKWDHEA"/>
<sequence length="223" mass="23346">MPMNWNAATDAKLFTAVMAVYDVKISGAQVSKIAQIMGDDCTAKAITHRLSKLKNGTFFPATSASATPKIPASSARKGKSSNDSATPSKSGKGKGSGLSATHTITTLMHDDHEDDKEDFGSALPAHPVFGTASGVKKEGVQKKRKLGIFETGIDGEEGAVDYSTYYTSTSGFISAKKNKTDGKGQGEEDGAVVLIAEDEGVKIKTEEAEAVVIESGDEYGFGI</sequence>
<gene>
    <name evidence="2" type="ORF">AUEXF2481DRAFT_39081</name>
</gene>
<feature type="region of interest" description="Disordered" evidence="1">
    <location>
        <begin position="63"/>
        <end position="99"/>
    </location>
</feature>
<reference evidence="2 3" key="1">
    <citation type="journal article" date="2014" name="BMC Genomics">
        <title>Genome sequencing of four Aureobasidium pullulans varieties: biotechnological potential, stress tolerance, and description of new species.</title>
        <authorList>
            <person name="Gostin Ar C."/>
            <person name="Ohm R.A."/>
            <person name="Kogej T."/>
            <person name="Sonjak S."/>
            <person name="Turk M."/>
            <person name="Zajc J."/>
            <person name="Zalar P."/>
            <person name="Grube M."/>
            <person name="Sun H."/>
            <person name="Han J."/>
            <person name="Sharma A."/>
            <person name="Chiniquy J."/>
            <person name="Ngan C.Y."/>
            <person name="Lipzen A."/>
            <person name="Barry K."/>
            <person name="Grigoriev I.V."/>
            <person name="Gunde-Cimerman N."/>
        </authorList>
    </citation>
    <scope>NUCLEOTIDE SEQUENCE [LARGE SCALE GENOMIC DNA]</scope>
    <source>
        <strain evidence="2 3">EXF-2481</strain>
    </source>
</reference>
<dbReference type="STRING" id="1043005.A0A074YE24"/>
<dbReference type="RefSeq" id="XP_013344552.1">
    <property type="nucleotide sequence ID" value="XM_013489098.1"/>
</dbReference>
<dbReference type="OrthoDB" id="5418867at2759"/>
<evidence type="ECO:0000313" key="3">
    <source>
        <dbReference type="Proteomes" id="UP000030641"/>
    </source>
</evidence>
<organism evidence="2 3">
    <name type="scientific">Aureobasidium subglaciale (strain EXF-2481)</name>
    <name type="common">Aureobasidium pullulans var. subglaciale</name>
    <dbReference type="NCBI Taxonomy" id="1043005"/>
    <lineage>
        <taxon>Eukaryota</taxon>
        <taxon>Fungi</taxon>
        <taxon>Dikarya</taxon>
        <taxon>Ascomycota</taxon>
        <taxon>Pezizomycotina</taxon>
        <taxon>Dothideomycetes</taxon>
        <taxon>Dothideomycetidae</taxon>
        <taxon>Dothideales</taxon>
        <taxon>Saccotheciaceae</taxon>
        <taxon>Aureobasidium</taxon>
    </lineage>
</organism>
<evidence type="ECO:0000313" key="2">
    <source>
        <dbReference type="EMBL" id="KEQ96000.1"/>
    </source>
</evidence>
<keyword evidence="3" id="KW-1185">Reference proteome</keyword>
<evidence type="ECO:0000256" key="1">
    <source>
        <dbReference type="SAM" id="MobiDB-lite"/>
    </source>
</evidence>
<accession>A0A074YE24</accession>
<name>A0A074YE24_AURSE</name>
<dbReference type="HOGENOM" id="CLU_086401_0_0_1"/>
<protein>
    <submittedName>
        <fullName evidence="2">Uncharacterized protein</fullName>
    </submittedName>
</protein>
<dbReference type="AlphaFoldDB" id="A0A074YE24"/>